<evidence type="ECO:0000313" key="1">
    <source>
        <dbReference type="EMBL" id="DAG03055.1"/>
    </source>
</evidence>
<accession>A0A8S5V8X3</accession>
<proteinExistence type="predicted"/>
<protein>
    <submittedName>
        <fullName evidence="1">Uncharacterized protein</fullName>
    </submittedName>
</protein>
<organism evidence="1">
    <name type="scientific">Siphoviridae sp. cttma3</name>
    <dbReference type="NCBI Taxonomy" id="2825708"/>
    <lineage>
        <taxon>Viruses</taxon>
        <taxon>Duplodnaviria</taxon>
        <taxon>Heunggongvirae</taxon>
        <taxon>Uroviricota</taxon>
        <taxon>Caudoviricetes</taxon>
    </lineage>
</organism>
<name>A0A8S5V8X3_9CAUD</name>
<dbReference type="EMBL" id="BK016222">
    <property type="protein sequence ID" value="DAG03055.1"/>
    <property type="molecule type" value="Genomic_DNA"/>
</dbReference>
<reference evidence="1" key="1">
    <citation type="journal article" date="2021" name="Proc. Natl. Acad. Sci. U.S.A.">
        <title>A Catalog of Tens of Thousands of Viruses from Human Metagenomes Reveals Hidden Associations with Chronic Diseases.</title>
        <authorList>
            <person name="Tisza M.J."/>
            <person name="Buck C.B."/>
        </authorList>
    </citation>
    <scope>NUCLEOTIDE SEQUENCE</scope>
    <source>
        <strain evidence="1">Cttma3</strain>
    </source>
</reference>
<sequence>MYLVPVLALLFCNLLIFSVVCSGYEKPNIKS</sequence>